<dbReference type="InterPro" id="IPR011638">
    <property type="entry name" value="PTS_EIIBC_GUT_C"/>
</dbReference>
<feature type="transmembrane region" description="Helical" evidence="3">
    <location>
        <begin position="205"/>
        <end position="224"/>
    </location>
</feature>
<dbReference type="EMBL" id="AMXN01000003">
    <property type="protein sequence ID" value="ELS61449.1"/>
    <property type="molecule type" value="Genomic_DNA"/>
</dbReference>
<dbReference type="InterPro" id="IPR011618">
    <property type="entry name" value="PTS_EIIBC_GUT_N"/>
</dbReference>
<dbReference type="Pfam" id="PF07663">
    <property type="entry name" value="EIIBC-GUT_C"/>
    <property type="match status" value="1"/>
</dbReference>
<evidence type="ECO:0000256" key="1">
    <source>
        <dbReference type="PROSITE-ProRule" id="PRU00425"/>
    </source>
</evidence>
<accession>A0A9W5LIR5</accession>
<feature type="compositionally biased region" description="Basic and acidic residues" evidence="2">
    <location>
        <begin position="142"/>
        <end position="169"/>
    </location>
</feature>
<keyword evidence="6" id="KW-1185">Reference proteome</keyword>
<evidence type="ECO:0000313" key="5">
    <source>
        <dbReference type="EMBL" id="ELS61449.1"/>
    </source>
</evidence>
<dbReference type="Pfam" id="PF03612">
    <property type="entry name" value="EIIBC-GUT_N"/>
    <property type="match status" value="1"/>
</dbReference>
<organism evidence="5 6">
    <name type="scientific">Bacillus inaquosorum KCTC 13429</name>
    <dbReference type="NCBI Taxonomy" id="1236548"/>
    <lineage>
        <taxon>Bacteria</taxon>
        <taxon>Bacillati</taxon>
        <taxon>Bacillota</taxon>
        <taxon>Bacilli</taxon>
        <taxon>Bacillales</taxon>
        <taxon>Bacillaceae</taxon>
        <taxon>Bacillus</taxon>
    </lineage>
</organism>
<proteinExistence type="predicted"/>
<gene>
    <name evidence="5" type="ORF">BSI_18200</name>
</gene>
<feature type="modified residue" description="Phosphocysteine; by EIIA" evidence="1">
    <location>
        <position position="81"/>
    </location>
</feature>
<dbReference type="InterPro" id="IPR004702">
    <property type="entry name" value="PTS_sorb_EIIBC"/>
</dbReference>
<dbReference type="Proteomes" id="UP000011182">
    <property type="component" value="Unassembled WGS sequence"/>
</dbReference>
<dbReference type="PROSITE" id="PS51102">
    <property type="entry name" value="PTS_EIIB_TYPE_5"/>
    <property type="match status" value="1"/>
</dbReference>
<name>A0A9W5LIR5_9BACI</name>
<protein>
    <submittedName>
        <fullName evidence="5">PTS system, glucitol/sorbitol-specific enzyme II, BC component</fullName>
    </submittedName>
</protein>
<keyword evidence="3" id="KW-0812">Transmembrane</keyword>
<feature type="transmembrane region" description="Helical" evidence="3">
    <location>
        <begin position="244"/>
        <end position="273"/>
    </location>
</feature>
<feature type="transmembrane region" description="Helical" evidence="3">
    <location>
        <begin position="324"/>
        <end position="345"/>
    </location>
</feature>
<dbReference type="PANTHER" id="PTHR39427:SF1">
    <property type="entry name" value="PTS SYSTEM GLUCITOL_SORBITOL-SPECIFIC EIIB COMPONENT"/>
    <property type="match status" value="1"/>
</dbReference>
<reference evidence="5 6" key="1">
    <citation type="journal article" date="2014" name="Syst. Appl. Microbiol.">
        <title>Genomic insights into the taxonomic status of the three subspecies of Bacillus subtilis.</title>
        <authorList>
            <person name="Yi H."/>
            <person name="Chun J."/>
            <person name="Cha C.J."/>
        </authorList>
    </citation>
    <scope>NUCLEOTIDE SEQUENCE [LARGE SCALE GENOMIC DNA]</scope>
    <source>
        <strain evidence="5 6">KCTC 13429</strain>
    </source>
</reference>
<evidence type="ECO:0000256" key="3">
    <source>
        <dbReference type="SAM" id="Phobius"/>
    </source>
</evidence>
<dbReference type="AlphaFoldDB" id="A0A9W5LIR5"/>
<evidence type="ECO:0000259" key="4">
    <source>
        <dbReference type="PROSITE" id="PS51102"/>
    </source>
</evidence>
<feature type="domain" description="PTS EIIB type-5" evidence="4">
    <location>
        <begin position="10"/>
        <end position="206"/>
    </location>
</feature>
<dbReference type="GO" id="GO:0005886">
    <property type="term" value="C:plasma membrane"/>
    <property type="evidence" value="ECO:0007669"/>
    <property type="project" value="TreeGrafter"/>
</dbReference>
<comment type="caution">
    <text evidence="5">The sequence shown here is derived from an EMBL/GenBank/DDBJ whole genome shotgun (WGS) entry which is preliminary data.</text>
</comment>
<evidence type="ECO:0000313" key="6">
    <source>
        <dbReference type="Proteomes" id="UP000011182"/>
    </source>
</evidence>
<dbReference type="GO" id="GO:0008982">
    <property type="term" value="F:protein-N(PI)-phosphohistidine-sugar phosphotransferase activity"/>
    <property type="evidence" value="ECO:0007669"/>
    <property type="project" value="InterPro"/>
</dbReference>
<feature type="region of interest" description="Disordered" evidence="2">
    <location>
        <begin position="131"/>
        <end position="169"/>
    </location>
</feature>
<dbReference type="GO" id="GO:0009401">
    <property type="term" value="P:phosphoenolpyruvate-dependent sugar phosphotransferase system"/>
    <property type="evidence" value="ECO:0007669"/>
    <property type="project" value="InterPro"/>
</dbReference>
<keyword evidence="3" id="KW-1133">Transmembrane helix</keyword>
<evidence type="ECO:0000256" key="2">
    <source>
        <dbReference type="SAM" id="MobiDB-lite"/>
    </source>
</evidence>
<sequence>MTRGGTIMNKQRAIFVDKGSGGWGTGLRIEPKGKKTKVVSITGGGIHPVARKIAQVSGTEAVDGFKNSVPEDEMMCVVIDCGGTARIGLYPMKRIPTVDVLPSSPSGPLAKYIKEDIFVSGVTEKEIGLANEQLEIPSESEETSKTSKLDTSDKENLNKNDVKMKKEEREDRDNFLMRFSKGIGKVTGTFYQAGRDSIDMLIKNIIPFMAFVSMLIGIINYTGIGDAMAHFLSPLAGSLWGLIILAFVCTLPFLSPVLGPGSVIAQIIGVLIGTEIAKGNIPPQFALPALFAINAQVGADFIPVGLSLGEAKAETVQYGVPAVLYSRLITGVLAVIIAYVASIGMF</sequence>
<keyword evidence="3" id="KW-0472">Membrane</keyword>
<dbReference type="PANTHER" id="PTHR39427">
    <property type="match status" value="1"/>
</dbReference>